<dbReference type="SMART" id="SM00418">
    <property type="entry name" value="HTH_ARSR"/>
    <property type="match status" value="1"/>
</dbReference>
<dbReference type="Pfam" id="PF12840">
    <property type="entry name" value="HTH_20"/>
    <property type="match status" value="1"/>
</dbReference>
<keyword evidence="6" id="KW-1185">Reference proteome</keyword>
<evidence type="ECO:0000313" key="6">
    <source>
        <dbReference type="Proteomes" id="UP000327011"/>
    </source>
</evidence>
<keyword evidence="1" id="KW-0805">Transcription regulation</keyword>
<dbReference type="AlphaFoldDB" id="A0A5J5K192"/>
<dbReference type="Proteomes" id="UP000327011">
    <property type="component" value="Unassembled WGS sequence"/>
</dbReference>
<protein>
    <submittedName>
        <fullName evidence="5">Winged helix-turn-helix transcriptional regulator</fullName>
    </submittedName>
</protein>
<dbReference type="InterPro" id="IPR036388">
    <property type="entry name" value="WH-like_DNA-bd_sf"/>
</dbReference>
<dbReference type="SUPFAM" id="SSF46785">
    <property type="entry name" value="Winged helix' DNA-binding domain"/>
    <property type="match status" value="1"/>
</dbReference>
<dbReference type="InterPro" id="IPR036390">
    <property type="entry name" value="WH_DNA-bd_sf"/>
</dbReference>
<evidence type="ECO:0000313" key="5">
    <source>
        <dbReference type="EMBL" id="KAA9376797.1"/>
    </source>
</evidence>
<feature type="domain" description="HTH arsR-type" evidence="4">
    <location>
        <begin position="247"/>
        <end position="321"/>
    </location>
</feature>
<reference evidence="5 6" key="1">
    <citation type="submission" date="2019-09" db="EMBL/GenBank/DDBJ databases">
        <title>Screening of Novel Bioactive Compounds from Soil-Associated.</title>
        <authorList>
            <person name="Gong X."/>
        </authorList>
    </citation>
    <scope>NUCLEOTIDE SEQUENCE [LARGE SCALE GENOMIC DNA]</scope>
    <source>
        <strain evidence="5 6">Gxj-6</strain>
    </source>
</reference>
<evidence type="ECO:0000256" key="3">
    <source>
        <dbReference type="ARBA" id="ARBA00023163"/>
    </source>
</evidence>
<keyword evidence="3" id="KW-0804">Transcription</keyword>
<dbReference type="PANTHER" id="PTHR43132">
    <property type="entry name" value="ARSENICAL RESISTANCE OPERON REPRESSOR ARSR-RELATED"/>
    <property type="match status" value="1"/>
</dbReference>
<dbReference type="RefSeq" id="WP_150935150.1">
    <property type="nucleotide sequence ID" value="NZ_VYTZ01000007.1"/>
</dbReference>
<keyword evidence="2" id="KW-0238">DNA-binding</keyword>
<dbReference type="CDD" id="cd00090">
    <property type="entry name" value="HTH_ARSR"/>
    <property type="match status" value="1"/>
</dbReference>
<dbReference type="EMBL" id="VYTZ01000007">
    <property type="protein sequence ID" value="KAA9376797.1"/>
    <property type="molecule type" value="Genomic_DNA"/>
</dbReference>
<evidence type="ECO:0000256" key="1">
    <source>
        <dbReference type="ARBA" id="ARBA00023015"/>
    </source>
</evidence>
<proteinExistence type="predicted"/>
<sequence>MVVLRVSADDLVGIRFAMSPIGETVAALQILGGRSRPVELRPWREYGRAAYAGLCRRDPTVAALAELVATTSWVPDFVCAPPPDLRTTVTRELTRVGETPDERARHDLEVSSGGRPLAGSLSGRGVARRVADSLFSVWSELVEPMWPRLQAIAEQDMLYRTGLLTTHGWSRALSGMNLGVRWRGSDRLEIAGIGGPDRALDGAGLTLVPCTLGGRWLALDPPESCALIYPARGAGRLWGGGRVPPDGAGRLIGETRAAVLRALDQPSTTTLLARGLGLSTGGVGDHLAVLYDAGAVTKIRDGRSVLYRRTPLGDALVEPGRGPGGRV</sequence>
<evidence type="ECO:0000256" key="2">
    <source>
        <dbReference type="ARBA" id="ARBA00023125"/>
    </source>
</evidence>
<name>A0A5J5K192_9ACTN</name>
<evidence type="ECO:0000259" key="4">
    <source>
        <dbReference type="SMART" id="SM00418"/>
    </source>
</evidence>
<dbReference type="GO" id="GO:0003677">
    <property type="term" value="F:DNA binding"/>
    <property type="evidence" value="ECO:0007669"/>
    <property type="project" value="UniProtKB-KW"/>
</dbReference>
<dbReference type="Gene3D" id="1.10.10.10">
    <property type="entry name" value="Winged helix-like DNA-binding domain superfamily/Winged helix DNA-binding domain"/>
    <property type="match status" value="1"/>
</dbReference>
<dbReference type="InterPro" id="IPR001845">
    <property type="entry name" value="HTH_ArsR_DNA-bd_dom"/>
</dbReference>
<dbReference type="InterPro" id="IPR051011">
    <property type="entry name" value="Metal_resp_trans_reg"/>
</dbReference>
<comment type="caution">
    <text evidence="5">The sequence shown here is derived from an EMBL/GenBank/DDBJ whole genome shotgun (WGS) entry which is preliminary data.</text>
</comment>
<dbReference type="GO" id="GO:0003700">
    <property type="term" value="F:DNA-binding transcription factor activity"/>
    <property type="evidence" value="ECO:0007669"/>
    <property type="project" value="InterPro"/>
</dbReference>
<dbReference type="PANTHER" id="PTHR43132:SF6">
    <property type="entry name" value="HTH-TYPE TRANSCRIPTIONAL REPRESSOR CZRA"/>
    <property type="match status" value="1"/>
</dbReference>
<organism evidence="5 6">
    <name type="scientific">Microbispora cellulosiformans</name>
    <dbReference type="NCBI Taxonomy" id="2614688"/>
    <lineage>
        <taxon>Bacteria</taxon>
        <taxon>Bacillati</taxon>
        <taxon>Actinomycetota</taxon>
        <taxon>Actinomycetes</taxon>
        <taxon>Streptosporangiales</taxon>
        <taxon>Streptosporangiaceae</taxon>
        <taxon>Microbispora</taxon>
    </lineage>
</organism>
<gene>
    <name evidence="5" type="ORF">F5972_20145</name>
</gene>
<accession>A0A5J5K192</accession>
<dbReference type="InterPro" id="IPR011991">
    <property type="entry name" value="ArsR-like_HTH"/>
</dbReference>